<dbReference type="InterPro" id="IPR050241">
    <property type="entry name" value="NAD-cap_RNA_hydrolase_NudC"/>
</dbReference>
<evidence type="ECO:0000313" key="12">
    <source>
        <dbReference type="Proteomes" id="UP000557772"/>
    </source>
</evidence>
<dbReference type="PROSITE" id="PS00893">
    <property type="entry name" value="NUDIX_BOX"/>
    <property type="match status" value="1"/>
</dbReference>
<evidence type="ECO:0000256" key="9">
    <source>
        <dbReference type="ARBA" id="ARBA00023679"/>
    </source>
</evidence>
<dbReference type="EMBL" id="JABENB010000001">
    <property type="protein sequence ID" value="NNG39191.1"/>
    <property type="molecule type" value="Genomic_DNA"/>
</dbReference>
<feature type="domain" description="Nudix hydrolase" evidence="10">
    <location>
        <begin position="156"/>
        <end position="280"/>
    </location>
</feature>
<accession>A0A849AIN2</accession>
<dbReference type="AlphaFoldDB" id="A0A849AIN2"/>
<dbReference type="InterPro" id="IPR015797">
    <property type="entry name" value="NUDIX_hydrolase-like_dom_sf"/>
</dbReference>
<comment type="cofactor">
    <cofactor evidence="2">
        <name>Zn(2+)</name>
        <dbReference type="ChEBI" id="CHEBI:29105"/>
    </cofactor>
</comment>
<dbReference type="EC" id="3.6.1.22" evidence="4"/>
<dbReference type="Pfam" id="PF09297">
    <property type="entry name" value="Zn_ribbon_NUD"/>
    <property type="match status" value="1"/>
</dbReference>
<dbReference type="GO" id="GO:0035529">
    <property type="term" value="F:NADH pyrophosphatase activity"/>
    <property type="evidence" value="ECO:0007669"/>
    <property type="project" value="TreeGrafter"/>
</dbReference>
<dbReference type="PANTHER" id="PTHR42904:SF6">
    <property type="entry name" value="NAD-CAPPED RNA HYDROLASE NUDT12"/>
    <property type="match status" value="1"/>
</dbReference>
<dbReference type="PROSITE" id="PS51462">
    <property type="entry name" value="NUDIX"/>
    <property type="match status" value="1"/>
</dbReference>
<keyword evidence="12" id="KW-1185">Reference proteome</keyword>
<keyword evidence="7" id="KW-0460">Magnesium</keyword>
<dbReference type="NCBIfam" id="NF001299">
    <property type="entry name" value="PRK00241.1"/>
    <property type="match status" value="1"/>
</dbReference>
<keyword evidence="6 11" id="KW-0378">Hydrolase</keyword>
<evidence type="ECO:0000256" key="5">
    <source>
        <dbReference type="ARBA" id="ARBA00022723"/>
    </source>
</evidence>
<evidence type="ECO:0000313" key="11">
    <source>
        <dbReference type="EMBL" id="NNG39191.1"/>
    </source>
</evidence>
<evidence type="ECO:0000256" key="4">
    <source>
        <dbReference type="ARBA" id="ARBA00012381"/>
    </source>
</evidence>
<dbReference type="Gene3D" id="3.90.79.10">
    <property type="entry name" value="Nucleoside Triphosphate Pyrophosphohydrolase"/>
    <property type="match status" value="1"/>
</dbReference>
<evidence type="ECO:0000256" key="8">
    <source>
        <dbReference type="ARBA" id="ARBA00023027"/>
    </source>
</evidence>
<dbReference type="Gene3D" id="3.90.79.20">
    <property type="match status" value="1"/>
</dbReference>
<evidence type="ECO:0000256" key="1">
    <source>
        <dbReference type="ARBA" id="ARBA00001946"/>
    </source>
</evidence>
<name>A0A849AIN2_9MICO</name>
<dbReference type="InterPro" id="IPR020084">
    <property type="entry name" value="NUDIX_hydrolase_CS"/>
</dbReference>
<organism evidence="11 12">
    <name type="scientific">Flexivirga aerilata</name>
    <dbReference type="NCBI Taxonomy" id="1656889"/>
    <lineage>
        <taxon>Bacteria</taxon>
        <taxon>Bacillati</taxon>
        <taxon>Actinomycetota</taxon>
        <taxon>Actinomycetes</taxon>
        <taxon>Micrococcales</taxon>
        <taxon>Dermacoccaceae</taxon>
        <taxon>Flexivirga</taxon>
    </lineage>
</organism>
<evidence type="ECO:0000256" key="2">
    <source>
        <dbReference type="ARBA" id="ARBA00001947"/>
    </source>
</evidence>
<dbReference type="GO" id="GO:0046872">
    <property type="term" value="F:metal ion binding"/>
    <property type="evidence" value="ECO:0007669"/>
    <property type="project" value="UniProtKB-KW"/>
</dbReference>
<comment type="similarity">
    <text evidence="3">Belongs to the Nudix hydrolase family. NudC subfamily.</text>
</comment>
<evidence type="ECO:0000256" key="7">
    <source>
        <dbReference type="ARBA" id="ARBA00022842"/>
    </source>
</evidence>
<comment type="catalytic activity">
    <reaction evidence="9">
        <text>a 5'-end NAD(+)-phospho-ribonucleoside in mRNA + H2O = a 5'-end phospho-adenosine-phospho-ribonucleoside in mRNA + beta-nicotinamide D-ribonucleotide + 2 H(+)</text>
        <dbReference type="Rhea" id="RHEA:60876"/>
        <dbReference type="Rhea" id="RHEA-COMP:15698"/>
        <dbReference type="Rhea" id="RHEA-COMP:15719"/>
        <dbReference type="ChEBI" id="CHEBI:14649"/>
        <dbReference type="ChEBI" id="CHEBI:15377"/>
        <dbReference type="ChEBI" id="CHEBI:15378"/>
        <dbReference type="ChEBI" id="CHEBI:144029"/>
        <dbReference type="ChEBI" id="CHEBI:144051"/>
    </reaction>
    <physiologicalReaction direction="left-to-right" evidence="9">
        <dbReference type="Rhea" id="RHEA:60877"/>
    </physiologicalReaction>
</comment>
<evidence type="ECO:0000256" key="6">
    <source>
        <dbReference type="ARBA" id="ARBA00022801"/>
    </source>
</evidence>
<evidence type="ECO:0000259" key="10">
    <source>
        <dbReference type="PROSITE" id="PS51462"/>
    </source>
</evidence>
<dbReference type="Proteomes" id="UP000557772">
    <property type="component" value="Unassembled WGS sequence"/>
</dbReference>
<dbReference type="GO" id="GO:0019677">
    <property type="term" value="P:NAD+ catabolic process"/>
    <property type="evidence" value="ECO:0007669"/>
    <property type="project" value="TreeGrafter"/>
</dbReference>
<dbReference type="Pfam" id="PF00293">
    <property type="entry name" value="NUDIX"/>
    <property type="match status" value="1"/>
</dbReference>
<dbReference type="InterPro" id="IPR015376">
    <property type="entry name" value="Znr_NADH_PPase"/>
</dbReference>
<sequence>MAFDLSLSHTTLDRGSELRRDPGLLPRLLADPATGVLELHGDRFPVSDDGKSLRLRPPAPGDADELVVYLGEVSGRSVICVVLPRDDDSNDLADLATLRQVGASLGPNHIGIAVTAIGIANWHAAQGFCSFSGHATEVGEAGWLRHCPGCGRNHYPRTDPAVIMSVVDADDRILLGRGHNFAGKGMSVLAGFVEPGESLEAAVAREVMEEVGVPVTDVQFLGDQPWPFPASLMIGFTCRATATKLTLDPVEIADARWFTRTELADAVADGELRLSPRLSIARHLIEHWYGGAIDQPAGDPFLRSAR</sequence>
<gene>
    <name evidence="11" type="primary">nudC</name>
    <name evidence="11" type="ORF">HJ588_07875</name>
</gene>
<comment type="caution">
    <text evidence="11">The sequence shown here is derived from an EMBL/GenBank/DDBJ whole genome shotgun (WGS) entry which is preliminary data.</text>
</comment>
<keyword evidence="8" id="KW-0520">NAD</keyword>
<dbReference type="SUPFAM" id="SSF55811">
    <property type="entry name" value="Nudix"/>
    <property type="match status" value="1"/>
</dbReference>
<proteinExistence type="inferred from homology"/>
<reference evidence="11 12" key="1">
    <citation type="submission" date="2020-05" db="EMBL/GenBank/DDBJ databases">
        <title>Flexivirga sp. ID2601S isolated from air conditioner.</title>
        <authorList>
            <person name="Kim D.H."/>
        </authorList>
    </citation>
    <scope>NUCLEOTIDE SEQUENCE [LARGE SCALE GENOMIC DNA]</scope>
    <source>
        <strain evidence="11 12">ID2601S</strain>
    </source>
</reference>
<dbReference type="CDD" id="cd03429">
    <property type="entry name" value="NUDIX_NADH_pyrophosphatase_Nudt13"/>
    <property type="match status" value="1"/>
</dbReference>
<keyword evidence="5" id="KW-0479">Metal-binding</keyword>
<dbReference type="PANTHER" id="PTHR42904">
    <property type="entry name" value="NUDIX HYDROLASE, NUDC SUBFAMILY"/>
    <property type="match status" value="1"/>
</dbReference>
<evidence type="ECO:0000256" key="3">
    <source>
        <dbReference type="ARBA" id="ARBA00009595"/>
    </source>
</evidence>
<dbReference type="RefSeq" id="WP_171153727.1">
    <property type="nucleotide sequence ID" value="NZ_JABENB010000001.1"/>
</dbReference>
<protein>
    <recommendedName>
        <fullName evidence="4">NAD(+) diphosphatase</fullName>
        <ecNumber evidence="4">3.6.1.22</ecNumber>
    </recommendedName>
</protein>
<comment type="cofactor">
    <cofactor evidence="1">
        <name>Mg(2+)</name>
        <dbReference type="ChEBI" id="CHEBI:18420"/>
    </cofactor>
</comment>
<dbReference type="GO" id="GO:0005829">
    <property type="term" value="C:cytosol"/>
    <property type="evidence" value="ECO:0007669"/>
    <property type="project" value="TreeGrafter"/>
</dbReference>
<dbReference type="GO" id="GO:0006742">
    <property type="term" value="P:NADP+ catabolic process"/>
    <property type="evidence" value="ECO:0007669"/>
    <property type="project" value="TreeGrafter"/>
</dbReference>
<dbReference type="InterPro" id="IPR049734">
    <property type="entry name" value="NudC-like_C"/>
</dbReference>
<dbReference type="InterPro" id="IPR000086">
    <property type="entry name" value="NUDIX_hydrolase_dom"/>
</dbReference>